<feature type="non-terminal residue" evidence="1">
    <location>
        <position position="180"/>
    </location>
</feature>
<sequence length="180" mass="19167">VSSQDGCVLGGFVFAVATEDGRRRVHVVDGQGATRLIGCVGQCAMRCGTVVKHDLARLQGHGHGSGLIGARHDVSTRIDTVMLQQLLMGSGNHPHTSVVFIYVTEGHPAGDDGIWLAHAEVVVVLMPVDLATGVGRFVQPLTEDQPKIRTDERLDSIQDSSIAHKICENGMKQVGTANLL</sequence>
<protein>
    <submittedName>
        <fullName evidence="1">Uncharacterized protein</fullName>
    </submittedName>
</protein>
<proteinExistence type="predicted"/>
<dbReference type="EMBL" id="UINC01096241">
    <property type="protein sequence ID" value="SVC52964.1"/>
    <property type="molecule type" value="Genomic_DNA"/>
</dbReference>
<accession>A0A382MVH4</accession>
<evidence type="ECO:0000313" key="1">
    <source>
        <dbReference type="EMBL" id="SVC52964.1"/>
    </source>
</evidence>
<reference evidence="1" key="1">
    <citation type="submission" date="2018-05" db="EMBL/GenBank/DDBJ databases">
        <authorList>
            <person name="Lanie J.A."/>
            <person name="Ng W.-L."/>
            <person name="Kazmierczak K.M."/>
            <person name="Andrzejewski T.M."/>
            <person name="Davidsen T.M."/>
            <person name="Wayne K.J."/>
            <person name="Tettelin H."/>
            <person name="Glass J.I."/>
            <person name="Rusch D."/>
            <person name="Podicherti R."/>
            <person name="Tsui H.-C.T."/>
            <person name="Winkler M.E."/>
        </authorList>
    </citation>
    <scope>NUCLEOTIDE SEQUENCE</scope>
</reference>
<dbReference type="AlphaFoldDB" id="A0A382MVH4"/>
<organism evidence="1">
    <name type="scientific">marine metagenome</name>
    <dbReference type="NCBI Taxonomy" id="408172"/>
    <lineage>
        <taxon>unclassified sequences</taxon>
        <taxon>metagenomes</taxon>
        <taxon>ecological metagenomes</taxon>
    </lineage>
</organism>
<gene>
    <name evidence="1" type="ORF">METZ01_LOCUS305818</name>
</gene>
<name>A0A382MVH4_9ZZZZ</name>
<feature type="non-terminal residue" evidence="1">
    <location>
        <position position="1"/>
    </location>
</feature>